<dbReference type="InterPro" id="IPR000182">
    <property type="entry name" value="GNAT_dom"/>
</dbReference>
<dbReference type="PROSITE" id="PS51186">
    <property type="entry name" value="GNAT"/>
    <property type="match status" value="1"/>
</dbReference>
<dbReference type="RefSeq" id="WP_070791403.1">
    <property type="nucleotide sequence ID" value="NZ_MKIR01000001.1"/>
</dbReference>
<dbReference type="Proteomes" id="UP000178622">
    <property type="component" value="Unassembled WGS sequence"/>
</dbReference>
<evidence type="ECO:0000259" key="1">
    <source>
        <dbReference type="PROSITE" id="PS51186"/>
    </source>
</evidence>
<protein>
    <recommendedName>
        <fullName evidence="1">N-acetyltransferase domain-containing protein</fullName>
    </recommendedName>
</protein>
<keyword evidence="3" id="KW-1185">Reference proteome</keyword>
<dbReference type="AlphaFoldDB" id="A0A1E8GQQ3"/>
<dbReference type="InterPro" id="IPR027455">
    <property type="entry name" value="Sper_AcTfrase_N"/>
</dbReference>
<dbReference type="OrthoDB" id="5292888at2"/>
<dbReference type="STRING" id="1859473.BG261_01445"/>
<dbReference type="Pfam" id="PF00583">
    <property type="entry name" value="Acetyltransf_1"/>
    <property type="match status" value="1"/>
</dbReference>
<dbReference type="Gene3D" id="3.40.630.30">
    <property type="match status" value="1"/>
</dbReference>
<proteinExistence type="predicted"/>
<reference evidence="3" key="1">
    <citation type="submission" date="2016-09" db="EMBL/GenBank/DDBJ databases">
        <title>Draft genome sequence of a novel species of the family Streptococcaceae isolated from flowers.</title>
        <authorList>
            <person name="Chuah L.-O."/>
            <person name="Yap K.-P."/>
            <person name="Thong K.L."/>
            <person name="Liong M.T."/>
            <person name="Ahmad R."/>
            <person name="Rusul G."/>
        </authorList>
    </citation>
    <scope>NUCLEOTIDE SEQUENCE [LARGE SCALE GENOMIC DNA]</scope>
    <source>
        <strain evidence="3">DF1</strain>
    </source>
</reference>
<organism evidence="2 3">
    <name type="scientific">Floricoccus tropicus</name>
    <dbReference type="NCBI Taxonomy" id="1859473"/>
    <lineage>
        <taxon>Bacteria</taxon>
        <taxon>Bacillati</taxon>
        <taxon>Bacillota</taxon>
        <taxon>Bacilli</taxon>
        <taxon>Lactobacillales</taxon>
        <taxon>Streptococcaceae</taxon>
        <taxon>Floricoccus</taxon>
    </lineage>
</organism>
<feature type="domain" description="N-acetyltransferase" evidence="1">
    <location>
        <begin position="18"/>
        <end position="163"/>
    </location>
</feature>
<name>A0A1E8GQQ3_9LACT</name>
<comment type="caution">
    <text evidence="2">The sequence shown here is derived from an EMBL/GenBank/DDBJ whole genome shotgun (WGS) entry which is preliminary data.</text>
</comment>
<dbReference type="EMBL" id="MKIR01000001">
    <property type="protein sequence ID" value="OFI50565.1"/>
    <property type="molecule type" value="Genomic_DNA"/>
</dbReference>
<evidence type="ECO:0000313" key="3">
    <source>
        <dbReference type="Proteomes" id="UP000178622"/>
    </source>
</evidence>
<sequence>MDRLRFENVDDSNREQVLKIRPFDEQINFIESVEDCLNEADEMTLFYKERREKGEKTSFWQPMAVYEGEDMIGFIMYGHMLSTSDRLWLDRILVDKNFQSMGYGKRLVADSLALLAVKFPGKKVYLSVYDDNDRAIKIYQDLGFAFNGELDDGGEKVMETVLPAI</sequence>
<dbReference type="CDD" id="cd04301">
    <property type="entry name" value="NAT_SF"/>
    <property type="match status" value="1"/>
</dbReference>
<dbReference type="InterPro" id="IPR016181">
    <property type="entry name" value="Acyl_CoA_acyltransferase"/>
</dbReference>
<evidence type="ECO:0000313" key="2">
    <source>
        <dbReference type="EMBL" id="OFI50565.1"/>
    </source>
</evidence>
<gene>
    <name evidence="2" type="ORF">BG261_01445</name>
</gene>
<dbReference type="GO" id="GO:0016747">
    <property type="term" value="F:acyltransferase activity, transferring groups other than amino-acyl groups"/>
    <property type="evidence" value="ECO:0007669"/>
    <property type="project" value="InterPro"/>
</dbReference>
<dbReference type="SUPFAM" id="SSF55729">
    <property type="entry name" value="Acyl-CoA N-acyltransferases (Nat)"/>
    <property type="match status" value="1"/>
</dbReference>
<dbReference type="Gene3D" id="1.10.287.900">
    <property type="entry name" value="The crystal structure of the spermine/spermidine acetyltransferase from enterococcus faecali"/>
    <property type="match status" value="1"/>
</dbReference>
<accession>A0A1E8GQQ3</accession>